<dbReference type="RefSeq" id="WP_180549585.1">
    <property type="nucleotide sequence ID" value="NZ_JACCKX010000001.1"/>
</dbReference>
<keyword evidence="5" id="KW-1185">Reference proteome</keyword>
<name>A0A853ITK7_9BURK</name>
<keyword evidence="1 4" id="KW-0808">Transferase</keyword>
<proteinExistence type="predicted"/>
<dbReference type="Pfam" id="PF00583">
    <property type="entry name" value="Acetyltransf_1"/>
    <property type="match status" value="1"/>
</dbReference>
<dbReference type="PROSITE" id="PS51186">
    <property type="entry name" value="GNAT"/>
    <property type="match status" value="1"/>
</dbReference>
<dbReference type="PANTHER" id="PTHR43877:SF2">
    <property type="entry name" value="AMINOALKYLPHOSPHONATE N-ACETYLTRANSFERASE-RELATED"/>
    <property type="match status" value="1"/>
</dbReference>
<dbReference type="Gene3D" id="3.40.630.30">
    <property type="match status" value="1"/>
</dbReference>
<feature type="domain" description="N-acetyltransferase" evidence="3">
    <location>
        <begin position="6"/>
        <end position="173"/>
    </location>
</feature>
<accession>A0A853ITK7</accession>
<dbReference type="EMBL" id="JACCKX010000001">
    <property type="protein sequence ID" value="NZA01074.1"/>
    <property type="molecule type" value="Genomic_DNA"/>
</dbReference>
<dbReference type="GO" id="GO:0016747">
    <property type="term" value="F:acyltransferase activity, transferring groups other than amino-acyl groups"/>
    <property type="evidence" value="ECO:0007669"/>
    <property type="project" value="InterPro"/>
</dbReference>
<dbReference type="CDD" id="cd04301">
    <property type="entry name" value="NAT_SF"/>
    <property type="match status" value="1"/>
</dbReference>
<dbReference type="InterPro" id="IPR016181">
    <property type="entry name" value="Acyl_CoA_acyltransferase"/>
</dbReference>
<evidence type="ECO:0000256" key="1">
    <source>
        <dbReference type="ARBA" id="ARBA00022679"/>
    </source>
</evidence>
<organism evidence="4 5">
    <name type="scientific">Ottowia beijingensis</name>
    <dbReference type="NCBI Taxonomy" id="1207057"/>
    <lineage>
        <taxon>Bacteria</taxon>
        <taxon>Pseudomonadati</taxon>
        <taxon>Pseudomonadota</taxon>
        <taxon>Betaproteobacteria</taxon>
        <taxon>Burkholderiales</taxon>
        <taxon>Comamonadaceae</taxon>
        <taxon>Ottowia</taxon>
    </lineage>
</organism>
<dbReference type="AlphaFoldDB" id="A0A853ITK7"/>
<dbReference type="SUPFAM" id="SSF55729">
    <property type="entry name" value="Acyl-CoA N-acyltransferases (Nat)"/>
    <property type="match status" value="1"/>
</dbReference>
<keyword evidence="2" id="KW-0012">Acyltransferase</keyword>
<evidence type="ECO:0000256" key="2">
    <source>
        <dbReference type="ARBA" id="ARBA00023315"/>
    </source>
</evidence>
<dbReference type="Proteomes" id="UP000589716">
    <property type="component" value="Unassembled WGS sequence"/>
</dbReference>
<gene>
    <name evidence="4" type="ORF">H0I39_03560</name>
</gene>
<reference evidence="4 5" key="1">
    <citation type="submission" date="2020-07" db="EMBL/GenBank/DDBJ databases">
        <authorList>
            <person name="Maaloum M."/>
        </authorList>
    </citation>
    <scope>NUCLEOTIDE SEQUENCE [LARGE SCALE GENOMIC DNA]</scope>
    <source>
        <strain evidence="4 5">GCS-AN-3</strain>
    </source>
</reference>
<dbReference type="InterPro" id="IPR000182">
    <property type="entry name" value="GNAT_dom"/>
</dbReference>
<comment type="caution">
    <text evidence="4">The sequence shown here is derived from an EMBL/GenBank/DDBJ whole genome shotgun (WGS) entry which is preliminary data.</text>
</comment>
<dbReference type="PANTHER" id="PTHR43877">
    <property type="entry name" value="AMINOALKYLPHOSPHONATE N-ACETYLTRANSFERASE-RELATED-RELATED"/>
    <property type="match status" value="1"/>
</dbReference>
<protein>
    <submittedName>
        <fullName evidence="4">GNAT family N-acetyltransferase</fullName>
    </submittedName>
</protein>
<sequence length="173" mass="18850">MPPADLTIRLLTHADLPAYKALRDTGLQHDPEAFTSDFDTASALPPATYATRLGQPPDDHFILGAFDAGGAMLGAVVCEREARLKKRHEAELVGMIIAPAMRQRGIGKALLKEFDTLVRKLPGLEHVVLSVTADHAAAVKLYEGAGFVRYGLQPRAIKIGEQYHDKALMLKQL</sequence>
<dbReference type="InterPro" id="IPR050832">
    <property type="entry name" value="Bact_Acetyltransf"/>
</dbReference>
<evidence type="ECO:0000313" key="5">
    <source>
        <dbReference type="Proteomes" id="UP000589716"/>
    </source>
</evidence>
<evidence type="ECO:0000313" key="4">
    <source>
        <dbReference type="EMBL" id="NZA01074.1"/>
    </source>
</evidence>
<evidence type="ECO:0000259" key="3">
    <source>
        <dbReference type="PROSITE" id="PS51186"/>
    </source>
</evidence>